<dbReference type="Gene3D" id="3.40.30.10">
    <property type="entry name" value="Glutaredoxin"/>
    <property type="match status" value="1"/>
</dbReference>
<dbReference type="CDD" id="cd03042">
    <property type="entry name" value="GST_N_Zeta"/>
    <property type="match status" value="1"/>
</dbReference>
<dbReference type="Proteomes" id="UP000234254">
    <property type="component" value="Unassembled WGS sequence"/>
</dbReference>
<dbReference type="PROSITE" id="PS50404">
    <property type="entry name" value="GST_NTER"/>
    <property type="match status" value="1"/>
</dbReference>
<evidence type="ECO:0000256" key="3">
    <source>
        <dbReference type="ARBA" id="ARBA00023235"/>
    </source>
</evidence>
<dbReference type="Gene3D" id="1.20.1050.10">
    <property type="match status" value="1"/>
</dbReference>
<dbReference type="SFLD" id="SFLDS00019">
    <property type="entry name" value="Glutathione_Transferase_(cytos"/>
    <property type="match status" value="1"/>
</dbReference>
<feature type="domain" description="GST C-terminal" evidence="5">
    <location>
        <begin position="102"/>
        <end position="224"/>
    </location>
</feature>
<dbReference type="SUPFAM" id="SSF52833">
    <property type="entry name" value="Thioredoxin-like"/>
    <property type="match status" value="1"/>
</dbReference>
<dbReference type="VEuPathDB" id="FungiDB:P168DRAFT_271241"/>
<dbReference type="CDD" id="cd03191">
    <property type="entry name" value="GST_C_Zeta"/>
    <property type="match status" value="1"/>
</dbReference>
<dbReference type="PANTHER" id="PTHR42673">
    <property type="entry name" value="MALEYLACETOACETATE ISOMERASE"/>
    <property type="match status" value="1"/>
</dbReference>
<dbReference type="PANTHER" id="PTHR42673:SF4">
    <property type="entry name" value="MALEYLACETOACETATE ISOMERASE"/>
    <property type="match status" value="1"/>
</dbReference>
<organism evidence="6 7">
    <name type="scientific">Aspergillus campestris (strain IBT 28561)</name>
    <dbReference type="NCBI Taxonomy" id="1392248"/>
    <lineage>
        <taxon>Eukaryota</taxon>
        <taxon>Fungi</taxon>
        <taxon>Dikarya</taxon>
        <taxon>Ascomycota</taxon>
        <taxon>Pezizomycotina</taxon>
        <taxon>Eurotiomycetes</taxon>
        <taxon>Eurotiomycetidae</taxon>
        <taxon>Eurotiales</taxon>
        <taxon>Aspergillaceae</taxon>
        <taxon>Aspergillus</taxon>
        <taxon>Aspergillus subgen. Circumdati</taxon>
    </lineage>
</organism>
<dbReference type="InterPro" id="IPR040079">
    <property type="entry name" value="Glutathione_S-Trfase"/>
</dbReference>
<comment type="similarity">
    <text evidence="2">Belongs to the GST superfamily. Zeta family.</text>
</comment>
<keyword evidence="7" id="KW-1185">Reference proteome</keyword>
<dbReference type="RefSeq" id="XP_024691811.1">
    <property type="nucleotide sequence ID" value="XM_024835251.1"/>
</dbReference>
<dbReference type="InterPro" id="IPR036282">
    <property type="entry name" value="Glutathione-S-Trfase_C_sf"/>
</dbReference>
<dbReference type="InterPro" id="IPR036249">
    <property type="entry name" value="Thioredoxin-like_sf"/>
</dbReference>
<dbReference type="AlphaFoldDB" id="A0A2I1D010"/>
<dbReference type="InterPro" id="IPR004045">
    <property type="entry name" value="Glutathione_S-Trfase_N"/>
</dbReference>
<evidence type="ECO:0000256" key="1">
    <source>
        <dbReference type="ARBA" id="ARBA00005023"/>
    </source>
</evidence>
<dbReference type="GeneID" id="36542775"/>
<sequence>MTDSTPKITLYTYFRSSCSARLRIALNLKNIPYTPIPINLLKGEQRTATNTTLNPSATVPTLIAEYPTPAKTVTITQSLPALEYLEEITPSTTPSLLPPASSPELRAVARTLANIIACDVQPVTNLRILKRVEAYGVDRTAWAKELTEDGLRAYEAVAASVAGEFSVGDSITIADVCLLPAVWNAQRVGVDLEPFPVIRRVVERLEEVDAVKRGHWRAQADTPEEFRV</sequence>
<dbReference type="OrthoDB" id="202840at2759"/>
<dbReference type="SFLD" id="SFLDG00358">
    <property type="entry name" value="Main_(cytGST)"/>
    <property type="match status" value="1"/>
</dbReference>
<dbReference type="GO" id="GO:0016034">
    <property type="term" value="F:maleylacetoacetate isomerase activity"/>
    <property type="evidence" value="ECO:0007669"/>
    <property type="project" value="TreeGrafter"/>
</dbReference>
<dbReference type="GO" id="GO:0006559">
    <property type="term" value="P:L-phenylalanine catabolic process"/>
    <property type="evidence" value="ECO:0007669"/>
    <property type="project" value="TreeGrafter"/>
</dbReference>
<gene>
    <name evidence="6" type="ORF">P168DRAFT_271241</name>
</gene>
<dbReference type="FunFam" id="1.20.1050.10:FF:000010">
    <property type="entry name" value="Maleylacetoacetate isomerase isoform 1"/>
    <property type="match status" value="1"/>
</dbReference>
<dbReference type="PROSITE" id="PS50405">
    <property type="entry name" value="GST_CTER"/>
    <property type="match status" value="1"/>
</dbReference>
<dbReference type="InterPro" id="IPR034330">
    <property type="entry name" value="GST_Zeta_C"/>
</dbReference>
<evidence type="ECO:0000313" key="7">
    <source>
        <dbReference type="Proteomes" id="UP000234254"/>
    </source>
</evidence>
<evidence type="ECO:0000259" key="4">
    <source>
        <dbReference type="PROSITE" id="PS50404"/>
    </source>
</evidence>
<comment type="caution">
    <text evidence="6">The sequence shown here is derived from an EMBL/GenBank/DDBJ whole genome shotgun (WGS) entry which is preliminary data.</text>
</comment>
<name>A0A2I1D010_ASPC2</name>
<dbReference type="NCBIfam" id="TIGR01262">
    <property type="entry name" value="maiA"/>
    <property type="match status" value="1"/>
</dbReference>
<feature type="domain" description="GST N-terminal" evidence="4">
    <location>
        <begin position="6"/>
        <end position="93"/>
    </location>
</feature>
<dbReference type="GO" id="GO:0004364">
    <property type="term" value="F:glutathione transferase activity"/>
    <property type="evidence" value="ECO:0007669"/>
    <property type="project" value="TreeGrafter"/>
</dbReference>
<dbReference type="GO" id="GO:0006749">
    <property type="term" value="P:glutathione metabolic process"/>
    <property type="evidence" value="ECO:0007669"/>
    <property type="project" value="TreeGrafter"/>
</dbReference>
<dbReference type="InterPro" id="IPR004046">
    <property type="entry name" value="GST_C"/>
</dbReference>
<keyword evidence="3 6" id="KW-0413">Isomerase</keyword>
<protein>
    <submittedName>
        <fullName evidence="6">Maleylacetoacetate isomerase maia</fullName>
    </submittedName>
</protein>
<evidence type="ECO:0000313" key="6">
    <source>
        <dbReference type="EMBL" id="PKY03217.1"/>
    </source>
</evidence>
<evidence type="ECO:0000256" key="2">
    <source>
        <dbReference type="ARBA" id="ARBA00010007"/>
    </source>
</evidence>
<dbReference type="InterPro" id="IPR034333">
    <property type="entry name" value="GST_Zeta_N"/>
</dbReference>
<proteinExistence type="inferred from homology"/>
<dbReference type="EMBL" id="MSFM01000008">
    <property type="protein sequence ID" value="PKY03217.1"/>
    <property type="molecule type" value="Genomic_DNA"/>
</dbReference>
<reference evidence="6" key="1">
    <citation type="submission" date="2016-12" db="EMBL/GenBank/DDBJ databases">
        <title>The genomes of Aspergillus section Nigri reveals drivers in fungal speciation.</title>
        <authorList>
            <consortium name="DOE Joint Genome Institute"/>
            <person name="Vesth T.C."/>
            <person name="Nybo J."/>
            <person name="Theobald S."/>
            <person name="Brandl J."/>
            <person name="Frisvad J.C."/>
            <person name="Nielsen K.F."/>
            <person name="Lyhne E.K."/>
            <person name="Kogle M.E."/>
            <person name="Kuo A."/>
            <person name="Riley R."/>
            <person name="Clum A."/>
            <person name="Nolan M."/>
            <person name="Lipzen A."/>
            <person name="Salamov A."/>
            <person name="Henrissat B."/>
            <person name="Wiebenga A."/>
            <person name="De vries R.P."/>
            <person name="Grigoriev I.V."/>
            <person name="Mortensen U.H."/>
            <person name="Andersen M.R."/>
            <person name="Baker S.E."/>
        </authorList>
    </citation>
    <scope>NUCLEOTIDE SEQUENCE</scope>
    <source>
        <strain evidence="6">IBT 28561</strain>
    </source>
</reference>
<dbReference type="SUPFAM" id="SSF47616">
    <property type="entry name" value="GST C-terminal domain-like"/>
    <property type="match status" value="1"/>
</dbReference>
<accession>A0A2I1D010</accession>
<comment type="pathway">
    <text evidence="1">Amino-acid degradation.</text>
</comment>
<dbReference type="GO" id="GO:0005739">
    <property type="term" value="C:mitochondrion"/>
    <property type="evidence" value="ECO:0007669"/>
    <property type="project" value="TreeGrafter"/>
</dbReference>
<dbReference type="Pfam" id="PF00043">
    <property type="entry name" value="GST_C"/>
    <property type="match status" value="1"/>
</dbReference>
<dbReference type="InterPro" id="IPR005955">
    <property type="entry name" value="GST_Zeta"/>
</dbReference>
<dbReference type="Pfam" id="PF13409">
    <property type="entry name" value="GST_N_2"/>
    <property type="match status" value="1"/>
</dbReference>
<dbReference type="InterPro" id="IPR010987">
    <property type="entry name" value="Glutathione-S-Trfase_C-like"/>
</dbReference>
<evidence type="ECO:0000259" key="5">
    <source>
        <dbReference type="PROSITE" id="PS50405"/>
    </source>
</evidence>